<dbReference type="EMBL" id="JBHSZH010000005">
    <property type="protein sequence ID" value="MFC7082234.1"/>
    <property type="molecule type" value="Genomic_DNA"/>
</dbReference>
<accession>A0ABD5WP31</accession>
<dbReference type="EC" id="2.3.-.-" evidence="4"/>
<dbReference type="CDD" id="cd04301">
    <property type="entry name" value="NAT_SF"/>
    <property type="match status" value="1"/>
</dbReference>
<keyword evidence="1 4" id="KW-0808">Transferase</keyword>
<keyword evidence="5" id="KW-1185">Reference proteome</keyword>
<reference evidence="4 5" key="1">
    <citation type="journal article" date="2019" name="Int. J. Syst. Evol. Microbiol.">
        <title>The Global Catalogue of Microorganisms (GCM) 10K type strain sequencing project: providing services to taxonomists for standard genome sequencing and annotation.</title>
        <authorList>
            <consortium name="The Broad Institute Genomics Platform"/>
            <consortium name="The Broad Institute Genome Sequencing Center for Infectious Disease"/>
            <person name="Wu L."/>
            <person name="Ma J."/>
        </authorList>
    </citation>
    <scope>NUCLEOTIDE SEQUENCE [LARGE SCALE GENOMIC DNA]</scope>
    <source>
        <strain evidence="4 5">DT72</strain>
    </source>
</reference>
<dbReference type="GO" id="GO:0016746">
    <property type="term" value="F:acyltransferase activity"/>
    <property type="evidence" value="ECO:0007669"/>
    <property type="project" value="UniProtKB-KW"/>
</dbReference>
<evidence type="ECO:0000313" key="4">
    <source>
        <dbReference type="EMBL" id="MFC7082234.1"/>
    </source>
</evidence>
<dbReference type="PANTHER" id="PTHR43626:SF4">
    <property type="entry name" value="GCN5-RELATED N-ACETYLTRANSFERASE 2, CHLOROPLASTIC"/>
    <property type="match status" value="1"/>
</dbReference>
<dbReference type="GeneID" id="79304363"/>
<evidence type="ECO:0000259" key="3">
    <source>
        <dbReference type="PROSITE" id="PS51186"/>
    </source>
</evidence>
<name>A0ABD5WP31_9EURY</name>
<evidence type="ECO:0000256" key="2">
    <source>
        <dbReference type="ARBA" id="ARBA00023315"/>
    </source>
</evidence>
<dbReference type="Pfam" id="PF00583">
    <property type="entry name" value="Acetyltransf_1"/>
    <property type="match status" value="1"/>
</dbReference>
<sequence>MTTVRDLAPDDAPELTALYEEYDWWEDREVARVRDALAGTEVAVGIEDEGNLVAAARVLTDYNYYATVFDVIVAADRRGDGLGETLMEALTDHPDLQSVPGLSLLCREGLVPFYESVGFEVFGPEYEIPEGGTEELVRMTYAHDDS</sequence>
<dbReference type="PANTHER" id="PTHR43626">
    <property type="entry name" value="ACYL-COA N-ACYLTRANSFERASE"/>
    <property type="match status" value="1"/>
</dbReference>
<dbReference type="AlphaFoldDB" id="A0ABD5WP31"/>
<dbReference type="InterPro" id="IPR000182">
    <property type="entry name" value="GNAT_dom"/>
</dbReference>
<proteinExistence type="predicted"/>
<dbReference type="PROSITE" id="PS51186">
    <property type="entry name" value="GNAT"/>
    <property type="match status" value="1"/>
</dbReference>
<dbReference type="Gene3D" id="3.40.630.30">
    <property type="match status" value="1"/>
</dbReference>
<evidence type="ECO:0000256" key="1">
    <source>
        <dbReference type="ARBA" id="ARBA00022679"/>
    </source>
</evidence>
<dbReference type="InterPro" id="IPR016181">
    <property type="entry name" value="Acyl_CoA_acyltransferase"/>
</dbReference>
<dbReference type="Proteomes" id="UP001596407">
    <property type="component" value="Unassembled WGS sequence"/>
</dbReference>
<dbReference type="InterPro" id="IPR045039">
    <property type="entry name" value="NSI-like"/>
</dbReference>
<comment type="caution">
    <text evidence="4">The sequence shown here is derived from an EMBL/GenBank/DDBJ whole genome shotgun (WGS) entry which is preliminary data.</text>
</comment>
<keyword evidence="2 4" id="KW-0012">Acyltransferase</keyword>
<dbReference type="SUPFAM" id="SSF55729">
    <property type="entry name" value="Acyl-CoA N-acyltransferases (Nat)"/>
    <property type="match status" value="1"/>
</dbReference>
<feature type="domain" description="N-acetyltransferase" evidence="3">
    <location>
        <begin position="2"/>
        <end position="144"/>
    </location>
</feature>
<protein>
    <submittedName>
        <fullName evidence="4">GNAT family N-acetyltransferase</fullName>
        <ecNumber evidence="4">2.3.-.-</ecNumber>
    </submittedName>
</protein>
<dbReference type="RefSeq" id="WP_276279778.1">
    <property type="nucleotide sequence ID" value="NZ_CP119809.1"/>
</dbReference>
<evidence type="ECO:0000313" key="5">
    <source>
        <dbReference type="Proteomes" id="UP001596407"/>
    </source>
</evidence>
<organism evidence="4 5">
    <name type="scientific">Halorussus caseinilyticus</name>
    <dbReference type="NCBI Taxonomy" id="3034025"/>
    <lineage>
        <taxon>Archaea</taxon>
        <taxon>Methanobacteriati</taxon>
        <taxon>Methanobacteriota</taxon>
        <taxon>Stenosarchaea group</taxon>
        <taxon>Halobacteria</taxon>
        <taxon>Halobacteriales</taxon>
        <taxon>Haladaptataceae</taxon>
        <taxon>Halorussus</taxon>
    </lineage>
</organism>
<gene>
    <name evidence="4" type="ORF">ACFQJ6_21265</name>
</gene>